<dbReference type="EC" id="2.4.-.-" evidence="4"/>
<dbReference type="Pfam" id="PF12000">
    <property type="entry name" value="Glyco_trans_4_3"/>
    <property type="match status" value="1"/>
</dbReference>
<gene>
    <name evidence="4" type="ORF">ON753_10760</name>
</gene>
<dbReference type="InterPro" id="IPR001296">
    <property type="entry name" value="Glyco_trans_1"/>
</dbReference>
<proteinExistence type="predicted"/>
<dbReference type="PANTHER" id="PTHR46401">
    <property type="entry name" value="GLYCOSYLTRANSFERASE WBBK-RELATED"/>
    <property type="match status" value="1"/>
</dbReference>
<comment type="caution">
    <text evidence="4">The sequence shown here is derived from an EMBL/GenBank/DDBJ whole genome shotgun (WGS) entry which is preliminary data.</text>
</comment>
<dbReference type="EMBL" id="JAPEVI010000003">
    <property type="protein sequence ID" value="MCX2722853.1"/>
    <property type="molecule type" value="Genomic_DNA"/>
</dbReference>
<dbReference type="GO" id="GO:0016757">
    <property type="term" value="F:glycosyltransferase activity"/>
    <property type="evidence" value="ECO:0007669"/>
    <property type="project" value="UniProtKB-KW"/>
</dbReference>
<protein>
    <submittedName>
        <fullName evidence="4">Glycosyltransferase</fullName>
        <ecNumber evidence="4">2.4.-.-</ecNumber>
    </submittedName>
</protein>
<reference evidence="4 5" key="1">
    <citation type="journal article" date="2016" name="Int. J. Syst. Evol. Microbiol.">
        <title>Labrenzia salina sp. nov., isolated from the rhizosphere of the halophyte Arthrocnemum macrostachyum.</title>
        <authorList>
            <person name="Camacho M."/>
            <person name="Redondo-Gomez S."/>
            <person name="Rodriguez-Llorente I."/>
            <person name="Rohde M."/>
            <person name="Sproer C."/>
            <person name="Schumann P."/>
            <person name="Klenk H.P."/>
            <person name="Montero-Calasanz M.D.C."/>
        </authorList>
    </citation>
    <scope>NUCLEOTIDE SEQUENCE [LARGE SCALE GENOMIC DNA]</scope>
    <source>
        <strain evidence="4 5">DSM 29163</strain>
    </source>
</reference>
<dbReference type="Pfam" id="PF00534">
    <property type="entry name" value="Glycos_transf_1"/>
    <property type="match status" value="1"/>
</dbReference>
<feature type="domain" description="Glycosyl transferase family 4" evidence="3">
    <location>
        <begin position="25"/>
        <end position="189"/>
    </location>
</feature>
<evidence type="ECO:0000313" key="5">
    <source>
        <dbReference type="Proteomes" id="UP001300261"/>
    </source>
</evidence>
<dbReference type="Gene3D" id="3.40.50.2000">
    <property type="entry name" value="Glycogen Phosphorylase B"/>
    <property type="match status" value="2"/>
</dbReference>
<dbReference type="SUPFAM" id="SSF53756">
    <property type="entry name" value="UDP-Glycosyltransferase/glycogen phosphorylase"/>
    <property type="match status" value="1"/>
</dbReference>
<dbReference type="PANTHER" id="PTHR46401:SF2">
    <property type="entry name" value="GLYCOSYLTRANSFERASE WBBK-RELATED"/>
    <property type="match status" value="1"/>
</dbReference>
<dbReference type="RefSeq" id="WP_265962514.1">
    <property type="nucleotide sequence ID" value="NZ_JAPEVI010000003.1"/>
</dbReference>
<name>A0ABT3R0W4_9HYPH</name>
<sequence length="424" mass="47087">MHIVFVHRHGPGQFVHIARRLMSEGWTATLLSQSTDRPVPGLRVLRYSDRQPAAGATDRANRAPVPYVDAGRRVARILDHLNRSGRKPDLVMGHIGWGGMMFVKDVLPDTPAVGYCEYYFQPQGGDVGFDRSQPVGLQQRQALRLRNAVQLATLDQVDCGISPTLWQKSRYPAAYRSKIVAQHEGVDTGRAHPDPLATFRLPDGTLLTPGDPVVTFAARDLEPYRGFPQFMRAAAIVAKRNPHVRFLIAGGDGVSYGQAHRDGGSWRDVLMKETGLPPERTYFLGQLPHDQLIRLFQVSAAHVYLTYPFVLSWSFLEAMACGAPIIASATAPVQEVISEGKNGRLADFWDVEQIAHLIERTLGQPPELQRMRTAARQTVVSRFGLAECVLRTQDLLQRLIGTRKTGNVTRLPTRRPATIHCQGS</sequence>
<dbReference type="InterPro" id="IPR022623">
    <property type="entry name" value="Glyco_trans_4"/>
</dbReference>
<evidence type="ECO:0000313" key="4">
    <source>
        <dbReference type="EMBL" id="MCX2722853.1"/>
    </source>
</evidence>
<organism evidence="4 5">
    <name type="scientific">Roseibium salinum</name>
    <dbReference type="NCBI Taxonomy" id="1604349"/>
    <lineage>
        <taxon>Bacteria</taxon>
        <taxon>Pseudomonadati</taxon>
        <taxon>Pseudomonadota</taxon>
        <taxon>Alphaproteobacteria</taxon>
        <taxon>Hyphomicrobiales</taxon>
        <taxon>Stappiaceae</taxon>
        <taxon>Roseibium</taxon>
    </lineage>
</organism>
<keyword evidence="5" id="KW-1185">Reference proteome</keyword>
<keyword evidence="1 4" id="KW-0808">Transferase</keyword>
<feature type="domain" description="Glycosyl transferase family 1" evidence="2">
    <location>
        <begin position="209"/>
        <end position="377"/>
    </location>
</feature>
<evidence type="ECO:0000259" key="2">
    <source>
        <dbReference type="Pfam" id="PF00534"/>
    </source>
</evidence>
<keyword evidence="4" id="KW-0328">Glycosyltransferase</keyword>
<evidence type="ECO:0000256" key="1">
    <source>
        <dbReference type="ARBA" id="ARBA00022679"/>
    </source>
</evidence>
<dbReference type="Proteomes" id="UP001300261">
    <property type="component" value="Unassembled WGS sequence"/>
</dbReference>
<accession>A0ABT3R0W4</accession>
<evidence type="ECO:0000259" key="3">
    <source>
        <dbReference type="Pfam" id="PF12000"/>
    </source>
</evidence>